<reference evidence="2 3" key="1">
    <citation type="journal article" date="2018" name="Sci. Rep.">
        <title>Genomic signatures of local adaptation to the degree of environmental predictability in rotifers.</title>
        <authorList>
            <person name="Franch-Gras L."/>
            <person name="Hahn C."/>
            <person name="Garcia-Roger E.M."/>
            <person name="Carmona M.J."/>
            <person name="Serra M."/>
            <person name="Gomez A."/>
        </authorList>
    </citation>
    <scope>NUCLEOTIDE SEQUENCE [LARGE SCALE GENOMIC DNA]</scope>
    <source>
        <strain evidence="2">HYR1</strain>
    </source>
</reference>
<keyword evidence="1" id="KW-1133">Transmembrane helix</keyword>
<dbReference type="EMBL" id="REGN01003909">
    <property type="protein sequence ID" value="RNA20158.1"/>
    <property type="molecule type" value="Genomic_DNA"/>
</dbReference>
<proteinExistence type="predicted"/>
<protein>
    <submittedName>
        <fullName evidence="2">Uncharacterized protein</fullName>
    </submittedName>
</protein>
<dbReference type="Proteomes" id="UP000276133">
    <property type="component" value="Unassembled WGS sequence"/>
</dbReference>
<accession>A0A3M7RA76</accession>
<keyword evidence="1" id="KW-0812">Transmembrane</keyword>
<dbReference type="OrthoDB" id="10609272at2759"/>
<organism evidence="2 3">
    <name type="scientific">Brachionus plicatilis</name>
    <name type="common">Marine rotifer</name>
    <name type="synonym">Brachionus muelleri</name>
    <dbReference type="NCBI Taxonomy" id="10195"/>
    <lineage>
        <taxon>Eukaryota</taxon>
        <taxon>Metazoa</taxon>
        <taxon>Spiralia</taxon>
        <taxon>Gnathifera</taxon>
        <taxon>Rotifera</taxon>
        <taxon>Eurotatoria</taxon>
        <taxon>Monogononta</taxon>
        <taxon>Pseudotrocha</taxon>
        <taxon>Ploima</taxon>
        <taxon>Brachionidae</taxon>
        <taxon>Brachionus</taxon>
    </lineage>
</organism>
<keyword evidence="1" id="KW-0472">Membrane</keyword>
<keyword evidence="3" id="KW-1185">Reference proteome</keyword>
<gene>
    <name evidence="2" type="ORF">BpHYR1_043176</name>
</gene>
<evidence type="ECO:0000256" key="1">
    <source>
        <dbReference type="SAM" id="Phobius"/>
    </source>
</evidence>
<name>A0A3M7RA76_BRAPC</name>
<sequence>MKSRIIDSFENISHIASKNRIIAHFNETVQLNLYNTSTRFYRTSSLSDASRVTYKTGYLFAFGFLFAVLLLGIVGRATYSANDTLIHLNYMKYHRNSLERPDSDSKNFDRRTNT</sequence>
<comment type="caution">
    <text evidence="2">The sequence shown here is derived from an EMBL/GenBank/DDBJ whole genome shotgun (WGS) entry which is preliminary data.</text>
</comment>
<evidence type="ECO:0000313" key="3">
    <source>
        <dbReference type="Proteomes" id="UP000276133"/>
    </source>
</evidence>
<dbReference type="AlphaFoldDB" id="A0A3M7RA76"/>
<feature type="transmembrane region" description="Helical" evidence="1">
    <location>
        <begin position="58"/>
        <end position="79"/>
    </location>
</feature>
<evidence type="ECO:0000313" key="2">
    <source>
        <dbReference type="EMBL" id="RNA20158.1"/>
    </source>
</evidence>